<dbReference type="InterPro" id="IPR036249">
    <property type="entry name" value="Thioredoxin-like_sf"/>
</dbReference>
<evidence type="ECO:0000259" key="1">
    <source>
        <dbReference type="Pfam" id="PF01323"/>
    </source>
</evidence>
<dbReference type="Proteomes" id="UP001209885">
    <property type="component" value="Unassembled WGS sequence"/>
</dbReference>
<accession>A0ABT3RTB9</accession>
<gene>
    <name evidence="2" type="ORF">OO013_13170</name>
</gene>
<dbReference type="CDD" id="cd03025">
    <property type="entry name" value="DsbA_FrnE_like"/>
    <property type="match status" value="1"/>
</dbReference>
<dbReference type="InterPro" id="IPR001853">
    <property type="entry name" value="DSBA-like_thioredoxin_dom"/>
</dbReference>
<dbReference type="SUPFAM" id="SSF52833">
    <property type="entry name" value="Thioredoxin-like"/>
    <property type="match status" value="1"/>
</dbReference>
<evidence type="ECO:0000313" key="3">
    <source>
        <dbReference type="Proteomes" id="UP001209885"/>
    </source>
</evidence>
<dbReference type="EMBL" id="JAPFQN010000006">
    <property type="protein sequence ID" value="MCX2744828.1"/>
    <property type="molecule type" value="Genomic_DNA"/>
</dbReference>
<dbReference type="RefSeq" id="WP_266057328.1">
    <property type="nucleotide sequence ID" value="NZ_JAPFQN010000006.1"/>
</dbReference>
<protein>
    <submittedName>
        <fullName evidence="2">DsbA family protein</fullName>
    </submittedName>
</protein>
<organism evidence="2 3">
    <name type="scientific">Mangrovivirga halotolerans</name>
    <dbReference type="NCBI Taxonomy" id="2993936"/>
    <lineage>
        <taxon>Bacteria</taxon>
        <taxon>Pseudomonadati</taxon>
        <taxon>Bacteroidota</taxon>
        <taxon>Cytophagia</taxon>
        <taxon>Cytophagales</taxon>
        <taxon>Mangrovivirgaceae</taxon>
        <taxon>Mangrovivirga</taxon>
    </lineage>
</organism>
<keyword evidence="3" id="KW-1185">Reference proteome</keyword>
<dbReference type="Pfam" id="PF01323">
    <property type="entry name" value="DSBA"/>
    <property type="match status" value="1"/>
</dbReference>
<evidence type="ECO:0000313" key="2">
    <source>
        <dbReference type="EMBL" id="MCX2744828.1"/>
    </source>
</evidence>
<proteinExistence type="predicted"/>
<comment type="caution">
    <text evidence="2">The sequence shown here is derived from an EMBL/GenBank/DDBJ whole genome shotgun (WGS) entry which is preliminary data.</text>
</comment>
<dbReference type="Gene3D" id="1.10.472.60">
    <property type="entry name" value="putative protein disulfide isomerase domain"/>
    <property type="match status" value="1"/>
</dbReference>
<sequence>MEKNELIYVFDPLCGWCYGFSDHIKRFAEKHKETFDVTVLSGGMILGEQVGPIGAVAPFIAKTYKTVEEKTGVKFGEGFIDGVMKEGTMVMDSEVPARALRTMKAIKRSKSIEYAHKIQSLLYYEGKDLNKVENYRKIVEDCGLDYDDFYNRFTSREYLEKTYDEFKFASALGVTGYPTLFMKAGETIYLMARGFIPLEEIERMVDKIENAIKENN</sequence>
<feature type="domain" description="DSBA-like thioredoxin" evidence="1">
    <location>
        <begin position="7"/>
        <end position="200"/>
    </location>
</feature>
<name>A0ABT3RTB9_9BACT</name>
<dbReference type="Gene3D" id="3.40.30.10">
    <property type="entry name" value="Glutaredoxin"/>
    <property type="match status" value="1"/>
</dbReference>
<reference evidence="2 3" key="1">
    <citation type="submission" date="2022-11" db="EMBL/GenBank/DDBJ databases">
        <title>The characterization of three novel Bacteroidetes species and genomic analysis of their roles in tidal elemental geochemical cycles.</title>
        <authorList>
            <person name="Ma K."/>
        </authorList>
    </citation>
    <scope>NUCLEOTIDE SEQUENCE [LARGE SCALE GENOMIC DNA]</scope>
    <source>
        <strain evidence="2 3">M17</strain>
    </source>
</reference>